<dbReference type="SUPFAM" id="SSF88723">
    <property type="entry name" value="PIN domain-like"/>
    <property type="match status" value="1"/>
</dbReference>
<dbReference type="Gene3D" id="3.40.50.1010">
    <property type="entry name" value="5'-nuclease"/>
    <property type="match status" value="1"/>
</dbReference>
<protein>
    <recommendedName>
        <fullName evidence="4">Constitutive coactivator of peroxisome proliferator-activated receptor gamma</fullName>
    </recommendedName>
</protein>
<dbReference type="GO" id="GO:0005634">
    <property type="term" value="C:nucleus"/>
    <property type="evidence" value="ECO:0007669"/>
    <property type="project" value="TreeGrafter"/>
</dbReference>
<evidence type="ECO:0000313" key="3">
    <source>
        <dbReference type="Proteomes" id="UP001497623"/>
    </source>
</evidence>
<sequence length="497" mass="57553">MGTRCLKTFIEKNCPGGTLSVNISDRVDEIIKESGKNEASLAIDANSYLIEWYIQADDNYGFYGGQWKDYQITLQKFITDCSKLNLKLVFIFDGTLEVSKKTVWYNRAKEGIRITERVFSLIEKGVFQDEYEYLTGPPGLSYFTGYILSNLGQTVIYTDGDADYDIMKFAVETPDCIGVVANDTDYLAYPGSKPVFIPEYFDPVNNKALMWNKPALLKKLRLEEEDMPVFACLMGNDTTAEYTDELIQFKKKLRGEWNQSVAKALNIFKRRNGYNLKMLQNQVIPQCKELIFSSVVRSYILPTQMSPWIQGDNGAIGNQSAKMNKFQCSEQYLAKVKFRNHEIYRLLKFGSNYGLLAWENGIYEFQFVVYRYIRERLYGIILNEINSENKVVEELIGYTFNRDVEFIHPIPVLYKRKQVKLELLWEPDFPRYEKILVFEQCLGLPGHFDAVNEVDPNLPECLIILSYLLCYMAQKMTKLTKHDMACIIECAIWCNDV</sequence>
<gene>
    <name evidence="2" type="ORF">MNOR_LOCUS17323</name>
</gene>
<dbReference type="InterPro" id="IPR026784">
    <property type="entry name" value="Coact_PPARg"/>
</dbReference>
<proteinExistence type="inferred from homology"/>
<organism evidence="2 3">
    <name type="scientific">Meganyctiphanes norvegica</name>
    <name type="common">Northern krill</name>
    <name type="synonym">Thysanopoda norvegica</name>
    <dbReference type="NCBI Taxonomy" id="48144"/>
    <lineage>
        <taxon>Eukaryota</taxon>
        <taxon>Metazoa</taxon>
        <taxon>Ecdysozoa</taxon>
        <taxon>Arthropoda</taxon>
        <taxon>Crustacea</taxon>
        <taxon>Multicrustacea</taxon>
        <taxon>Malacostraca</taxon>
        <taxon>Eumalacostraca</taxon>
        <taxon>Eucarida</taxon>
        <taxon>Euphausiacea</taxon>
        <taxon>Euphausiidae</taxon>
        <taxon>Meganyctiphanes</taxon>
    </lineage>
</organism>
<evidence type="ECO:0008006" key="4">
    <source>
        <dbReference type="Google" id="ProtNLM"/>
    </source>
</evidence>
<dbReference type="AlphaFoldDB" id="A0AAV2QZF1"/>
<dbReference type="InterPro" id="IPR029060">
    <property type="entry name" value="PIN-like_dom_sf"/>
</dbReference>
<evidence type="ECO:0000256" key="1">
    <source>
        <dbReference type="ARBA" id="ARBA00009495"/>
    </source>
</evidence>
<name>A0AAV2QZF1_MEGNR</name>
<dbReference type="PANTHER" id="PTHR15976">
    <property type="entry name" value="CONSTITUTIVE COACTIVATOR OF PEROXISOME PROLIFERATOR-ACTIVATED RECEPTOR GAMMA"/>
    <property type="match status" value="1"/>
</dbReference>
<accession>A0AAV2QZF1</accession>
<comment type="caution">
    <text evidence="2">The sequence shown here is derived from an EMBL/GenBank/DDBJ whole genome shotgun (WGS) entry which is preliminary data.</text>
</comment>
<dbReference type="EMBL" id="CAXKWB010011844">
    <property type="protein sequence ID" value="CAL4102463.1"/>
    <property type="molecule type" value="Genomic_DNA"/>
</dbReference>
<dbReference type="Proteomes" id="UP001497623">
    <property type="component" value="Unassembled WGS sequence"/>
</dbReference>
<keyword evidence="3" id="KW-1185">Reference proteome</keyword>
<reference evidence="2 3" key="1">
    <citation type="submission" date="2024-05" db="EMBL/GenBank/DDBJ databases">
        <authorList>
            <person name="Wallberg A."/>
        </authorList>
    </citation>
    <scope>NUCLEOTIDE SEQUENCE [LARGE SCALE GENOMIC DNA]</scope>
</reference>
<comment type="similarity">
    <text evidence="1">Belongs to the constitutive coactivator of PPAR-gamma family.</text>
</comment>
<evidence type="ECO:0000313" key="2">
    <source>
        <dbReference type="EMBL" id="CAL4102463.1"/>
    </source>
</evidence>
<dbReference type="PANTHER" id="PTHR15976:SF17">
    <property type="entry name" value="CONSTITUTIVE COACTIVATOR OF PEROXISOME PROLIFERATOR-ACTIVATED RECEPTOR GAMMA"/>
    <property type="match status" value="1"/>
</dbReference>